<dbReference type="InterPro" id="IPR009003">
    <property type="entry name" value="Peptidase_S1_PA"/>
</dbReference>
<dbReference type="PANTHER" id="PTHR43343:SF3">
    <property type="entry name" value="PROTEASE DO-LIKE 8, CHLOROPLASTIC"/>
    <property type="match status" value="1"/>
</dbReference>
<dbReference type="SUPFAM" id="SSF49879">
    <property type="entry name" value="SMAD/FHA domain"/>
    <property type="match status" value="1"/>
</dbReference>
<dbReference type="PRINTS" id="PR00834">
    <property type="entry name" value="PROTEASES2C"/>
</dbReference>
<evidence type="ECO:0000256" key="1">
    <source>
        <dbReference type="ARBA" id="ARBA00022670"/>
    </source>
</evidence>
<keyword evidence="1" id="KW-0645">Protease</keyword>
<dbReference type="Gene3D" id="2.60.200.20">
    <property type="match status" value="1"/>
</dbReference>
<evidence type="ECO:0000256" key="2">
    <source>
        <dbReference type="ARBA" id="ARBA00022801"/>
    </source>
</evidence>
<gene>
    <name evidence="6" type="ORF">GW534_04940</name>
</gene>
<keyword evidence="3" id="KW-0720">Serine protease</keyword>
<keyword evidence="4" id="KW-1133">Transmembrane helix</keyword>
<dbReference type="Pfam" id="PF13365">
    <property type="entry name" value="Trypsin_2"/>
    <property type="match status" value="1"/>
</dbReference>
<dbReference type="PROSITE" id="PS50006">
    <property type="entry name" value="FHA_DOMAIN"/>
    <property type="match status" value="1"/>
</dbReference>
<protein>
    <submittedName>
        <fullName evidence="6">FHA domain-containing protein</fullName>
    </submittedName>
</protein>
<keyword evidence="2" id="KW-0378">Hydrolase</keyword>
<dbReference type="EMBL" id="JAACYS010000015">
    <property type="protein sequence ID" value="NCU17119.1"/>
    <property type="molecule type" value="Genomic_DNA"/>
</dbReference>
<evidence type="ECO:0000313" key="6">
    <source>
        <dbReference type="EMBL" id="NCU17119.1"/>
    </source>
</evidence>
<sequence length="432" mass="49031">MKMFKKMTIIILYLFLFLFFIQHDVYAKKISTNENMKSTVMVLVYSNENDIETGSGFIISENHIVTNEHVISGTEYDFPVYILLDNDEMIEVDVIWSSEVKDLAILETVEPLKRPAVQFTSSSEMEIRDRVYAMGFPSAATEGMDSSALTTVKTTEGIISAKVYAELDVALFQTDTPLNPGNSGGPLFSDWGTVIGVNSSASLAYGIIIDEYGQVSPERIRKGDGINWAIQVDELLVELDRLGIDYELIPRPTDSPWNTLTIFLMIFALSSFVLALIALILLFNKKEKPRIEESNQNYISNSSPPYQTTRMNHQHLPQHTSNKLLQPFLIAHINQVENKFIPMDKPIIIGSDPSLCQFVIPSKEISPKHCGVVFDWQNGQFILFDFRSTNGTYLENGQKIPQNYEVYLQPGNQFYLSHTNYLFEVQLIFNKQ</sequence>
<dbReference type="Pfam" id="PF00498">
    <property type="entry name" value="FHA"/>
    <property type="match status" value="1"/>
</dbReference>
<evidence type="ECO:0000256" key="3">
    <source>
        <dbReference type="ARBA" id="ARBA00022825"/>
    </source>
</evidence>
<keyword evidence="4" id="KW-0472">Membrane</keyword>
<dbReference type="InterPro" id="IPR001940">
    <property type="entry name" value="Peptidase_S1C"/>
</dbReference>
<accession>A0ABX0A118</accession>
<keyword evidence="4" id="KW-0812">Transmembrane</keyword>
<evidence type="ECO:0000259" key="5">
    <source>
        <dbReference type="PROSITE" id="PS50006"/>
    </source>
</evidence>
<feature type="domain" description="FHA" evidence="5">
    <location>
        <begin position="347"/>
        <end position="399"/>
    </location>
</feature>
<keyword evidence="7" id="KW-1185">Reference proteome</keyword>
<feature type="transmembrane region" description="Helical" evidence="4">
    <location>
        <begin position="260"/>
        <end position="283"/>
    </location>
</feature>
<dbReference type="InterPro" id="IPR000253">
    <property type="entry name" value="FHA_dom"/>
</dbReference>
<dbReference type="SUPFAM" id="SSF50494">
    <property type="entry name" value="Trypsin-like serine proteases"/>
    <property type="match status" value="1"/>
</dbReference>
<comment type="caution">
    <text evidence="6">The sequence shown here is derived from an EMBL/GenBank/DDBJ whole genome shotgun (WGS) entry which is preliminary data.</text>
</comment>
<dbReference type="CDD" id="cd00060">
    <property type="entry name" value="FHA"/>
    <property type="match status" value="1"/>
</dbReference>
<dbReference type="PANTHER" id="PTHR43343">
    <property type="entry name" value="PEPTIDASE S12"/>
    <property type="match status" value="1"/>
</dbReference>
<organism evidence="6 7">
    <name type="scientific">Pallidibacillus pasinlerensis</name>
    <dbReference type="NCBI Taxonomy" id="2703818"/>
    <lineage>
        <taxon>Bacteria</taxon>
        <taxon>Bacillati</taxon>
        <taxon>Bacillota</taxon>
        <taxon>Bacilli</taxon>
        <taxon>Bacillales</taxon>
        <taxon>Bacillaceae</taxon>
        <taxon>Pallidibacillus</taxon>
    </lineage>
</organism>
<evidence type="ECO:0000313" key="7">
    <source>
        <dbReference type="Proteomes" id="UP000743899"/>
    </source>
</evidence>
<name>A0ABX0A118_9BACI</name>
<evidence type="ECO:0000256" key="4">
    <source>
        <dbReference type="SAM" id="Phobius"/>
    </source>
</evidence>
<dbReference type="InterPro" id="IPR008984">
    <property type="entry name" value="SMAD_FHA_dom_sf"/>
</dbReference>
<dbReference type="SMART" id="SM00240">
    <property type="entry name" value="FHA"/>
    <property type="match status" value="1"/>
</dbReference>
<dbReference type="Gene3D" id="2.40.10.120">
    <property type="match status" value="1"/>
</dbReference>
<dbReference type="Proteomes" id="UP000743899">
    <property type="component" value="Unassembled WGS sequence"/>
</dbReference>
<proteinExistence type="predicted"/>
<dbReference type="InterPro" id="IPR051201">
    <property type="entry name" value="Chloro_Bact_Ser_Proteases"/>
</dbReference>
<reference evidence="6 7" key="1">
    <citation type="submission" date="2020-01" db="EMBL/GenBank/DDBJ databases">
        <title>A novel Bacillus sp. from Pasinler.</title>
        <authorList>
            <person name="Adiguzel A."/>
            <person name="Ay H."/>
            <person name="Baltaci M.O."/>
        </authorList>
    </citation>
    <scope>NUCLEOTIDE SEQUENCE [LARGE SCALE GENOMIC DNA]</scope>
    <source>
        <strain evidence="6 7">P1</strain>
    </source>
</reference>